<evidence type="ECO:0008006" key="3">
    <source>
        <dbReference type="Google" id="ProtNLM"/>
    </source>
</evidence>
<sequence length="73" mass="8169">MSKRGKQAAIATSAALGASLGWVVSSYISNKRSLAENRPLLERLKDFEQQLYTDGFEKANDLQGIRQEVENRI</sequence>
<gene>
    <name evidence="1" type="ORF">MACH08_01660</name>
</gene>
<proteinExistence type="predicted"/>
<comment type="caution">
    <text evidence="1">The sequence shown here is derived from an EMBL/GenBank/DDBJ whole genome shotgun (WGS) entry which is preliminary data.</text>
</comment>
<dbReference type="Proteomes" id="UP001275436">
    <property type="component" value="Unassembled WGS sequence"/>
</dbReference>
<dbReference type="EMBL" id="BSKO01000001">
    <property type="protein sequence ID" value="GLO64382.1"/>
    <property type="molecule type" value="Genomic_DNA"/>
</dbReference>
<name>A0ABQ5TEB0_9BACI</name>
<evidence type="ECO:0000313" key="1">
    <source>
        <dbReference type="EMBL" id="GLO64382.1"/>
    </source>
</evidence>
<organism evidence="1 2">
    <name type="scientific">Oceanobacillus kimchii</name>
    <dbReference type="NCBI Taxonomy" id="746691"/>
    <lineage>
        <taxon>Bacteria</taxon>
        <taxon>Bacillati</taxon>
        <taxon>Bacillota</taxon>
        <taxon>Bacilli</taxon>
        <taxon>Bacillales</taxon>
        <taxon>Bacillaceae</taxon>
        <taxon>Oceanobacillus</taxon>
    </lineage>
</organism>
<evidence type="ECO:0000313" key="2">
    <source>
        <dbReference type="Proteomes" id="UP001275436"/>
    </source>
</evidence>
<keyword evidence="2" id="KW-1185">Reference proteome</keyword>
<protein>
    <recommendedName>
        <fullName evidence="3">YtxH domain-containing protein</fullName>
    </recommendedName>
</protein>
<accession>A0ABQ5TEB0</accession>
<dbReference type="RefSeq" id="WP_317957560.1">
    <property type="nucleotide sequence ID" value="NZ_BSKO01000001.1"/>
</dbReference>
<reference evidence="1 2" key="1">
    <citation type="submission" date="2023-02" db="EMBL/GenBank/DDBJ databases">
        <title>Oceanobacillus kimchii IFOP_LL358 isolated form Alexandrium catenella lab strain.</title>
        <authorList>
            <person name="Gajardo G."/>
            <person name="Ueki S."/>
            <person name="Maruyama F."/>
        </authorList>
    </citation>
    <scope>NUCLEOTIDE SEQUENCE [LARGE SCALE GENOMIC DNA]</scope>
    <source>
        <strain evidence="1 2">IFOP_LL358</strain>
    </source>
</reference>